<dbReference type="RefSeq" id="WP_183307452.1">
    <property type="nucleotide sequence ID" value="NZ_JACIEP010000008.1"/>
</dbReference>
<feature type="chain" id="PRO_5032361383" description="Lipoprotein" evidence="1">
    <location>
        <begin position="20"/>
        <end position="125"/>
    </location>
</feature>
<name>A0A840CN69_9BACT</name>
<gene>
    <name evidence="2" type="ORF">GGR21_002457</name>
</gene>
<dbReference type="EMBL" id="JACIEP010000008">
    <property type="protein sequence ID" value="MBB4036551.1"/>
    <property type="molecule type" value="Genomic_DNA"/>
</dbReference>
<proteinExistence type="predicted"/>
<comment type="caution">
    <text evidence="2">The sequence shown here is derived from an EMBL/GenBank/DDBJ whole genome shotgun (WGS) entry which is preliminary data.</text>
</comment>
<dbReference type="Proteomes" id="UP000555103">
    <property type="component" value="Unassembled WGS sequence"/>
</dbReference>
<keyword evidence="3" id="KW-1185">Reference proteome</keyword>
<dbReference type="AlphaFoldDB" id="A0A840CN69"/>
<evidence type="ECO:0000313" key="3">
    <source>
        <dbReference type="Proteomes" id="UP000555103"/>
    </source>
</evidence>
<accession>A0A840CN69</accession>
<keyword evidence="1" id="KW-0732">Signal</keyword>
<reference evidence="2 3" key="1">
    <citation type="submission" date="2020-08" db="EMBL/GenBank/DDBJ databases">
        <title>Genomic Encyclopedia of Type Strains, Phase IV (KMG-IV): sequencing the most valuable type-strain genomes for metagenomic binning, comparative biology and taxonomic classification.</title>
        <authorList>
            <person name="Goeker M."/>
        </authorList>
    </citation>
    <scope>NUCLEOTIDE SEQUENCE [LARGE SCALE GENOMIC DNA]</scope>
    <source>
        <strain evidence="2 3">DSM 104969</strain>
    </source>
</reference>
<protein>
    <recommendedName>
        <fullName evidence="4">Lipoprotein</fullName>
    </recommendedName>
</protein>
<evidence type="ECO:0000256" key="1">
    <source>
        <dbReference type="SAM" id="SignalP"/>
    </source>
</evidence>
<evidence type="ECO:0008006" key="4">
    <source>
        <dbReference type="Google" id="ProtNLM"/>
    </source>
</evidence>
<organism evidence="2 3">
    <name type="scientific">Dysgonomonas hofstadii</name>
    <dbReference type="NCBI Taxonomy" id="637886"/>
    <lineage>
        <taxon>Bacteria</taxon>
        <taxon>Pseudomonadati</taxon>
        <taxon>Bacteroidota</taxon>
        <taxon>Bacteroidia</taxon>
        <taxon>Bacteroidales</taxon>
        <taxon>Dysgonomonadaceae</taxon>
        <taxon>Dysgonomonas</taxon>
    </lineage>
</organism>
<dbReference type="PROSITE" id="PS51257">
    <property type="entry name" value="PROKAR_LIPOPROTEIN"/>
    <property type="match status" value="1"/>
</dbReference>
<feature type="signal peptide" evidence="1">
    <location>
        <begin position="1"/>
        <end position="19"/>
    </location>
</feature>
<sequence length="125" mass="15173">MKKLLYLLLFMPFVMSCGGDSTDFNPVKGKWRHNDTTGDYSIKIYSEDFSLVEYYYSEDDELIRTYSKESYKIDKEHIYMTIKRDNNTTHDTAFKYEIVKSEGKRILRIYDYPFNHTYQEWHEVE</sequence>
<evidence type="ECO:0000313" key="2">
    <source>
        <dbReference type="EMBL" id="MBB4036551.1"/>
    </source>
</evidence>